<feature type="transmembrane region" description="Helical" evidence="1">
    <location>
        <begin position="113"/>
        <end position="133"/>
    </location>
</feature>
<feature type="transmembrane region" description="Helical" evidence="1">
    <location>
        <begin position="21"/>
        <end position="42"/>
    </location>
</feature>
<dbReference type="Pfam" id="PF23600">
    <property type="entry name" value="CdpA_N"/>
    <property type="match status" value="1"/>
</dbReference>
<dbReference type="AlphaFoldDB" id="A0A1G8VCC5"/>
<evidence type="ECO:0000259" key="2">
    <source>
        <dbReference type="Pfam" id="PF23600"/>
    </source>
</evidence>
<dbReference type="OrthoDB" id="235883at2157"/>
<accession>A0A1G8VCC5</accession>
<keyword evidence="1" id="KW-0812">Transmembrane</keyword>
<organism evidence="3 4">
    <name type="scientific">Halovenus aranensis</name>
    <dbReference type="NCBI Taxonomy" id="890420"/>
    <lineage>
        <taxon>Archaea</taxon>
        <taxon>Methanobacteriati</taxon>
        <taxon>Methanobacteriota</taxon>
        <taxon>Stenosarchaea group</taxon>
        <taxon>Halobacteria</taxon>
        <taxon>Halobacteriales</taxon>
        <taxon>Haloarculaceae</taxon>
        <taxon>Halovenus</taxon>
    </lineage>
</organism>
<dbReference type="InterPro" id="IPR055563">
    <property type="entry name" value="CdpA_N"/>
</dbReference>
<keyword evidence="4" id="KW-1185">Reference proteome</keyword>
<sequence>MTSLDEAYSRTQSGARDPRRTAVGVALVGTGILALLVAMGVVWFNGDGIDAKRFAGTVAGLGIPALLLGVVVVLPASRRTRLGVVLGTVTASLGVFLFRYAYPERWTRTAEPLAFETAMLYGVGCAVALWFVFRAIATFRLRNNPQGTVKLEVVRQGETKTVRVTDEQYDSLVNDGGTADQLIEEIEDR</sequence>
<gene>
    <name evidence="3" type="ORF">SAMN05216226_106137</name>
</gene>
<proteinExistence type="predicted"/>
<name>A0A1G8VCC5_9EURY</name>
<evidence type="ECO:0000313" key="3">
    <source>
        <dbReference type="EMBL" id="SDJ63673.1"/>
    </source>
</evidence>
<dbReference type="STRING" id="890420.SAMN05216226_106137"/>
<reference evidence="3 4" key="1">
    <citation type="submission" date="2016-10" db="EMBL/GenBank/DDBJ databases">
        <authorList>
            <person name="de Groot N.N."/>
        </authorList>
    </citation>
    <scope>NUCLEOTIDE SEQUENCE [LARGE SCALE GENOMIC DNA]</scope>
    <source>
        <strain evidence="3 4">IBRC-M10015</strain>
    </source>
</reference>
<protein>
    <recommendedName>
        <fullName evidence="2">Cell division protein A N-terminal domain-containing protein</fullName>
    </recommendedName>
</protein>
<keyword evidence="1" id="KW-0472">Membrane</keyword>
<dbReference type="EMBL" id="FNFC01000006">
    <property type="protein sequence ID" value="SDJ63673.1"/>
    <property type="molecule type" value="Genomic_DNA"/>
</dbReference>
<dbReference type="RefSeq" id="WP_092701640.1">
    <property type="nucleotide sequence ID" value="NZ_FNFC01000006.1"/>
</dbReference>
<feature type="transmembrane region" description="Helical" evidence="1">
    <location>
        <begin position="54"/>
        <end position="75"/>
    </location>
</feature>
<feature type="transmembrane region" description="Helical" evidence="1">
    <location>
        <begin position="82"/>
        <end position="101"/>
    </location>
</feature>
<evidence type="ECO:0000313" key="4">
    <source>
        <dbReference type="Proteomes" id="UP000198856"/>
    </source>
</evidence>
<dbReference type="Proteomes" id="UP000198856">
    <property type="component" value="Unassembled WGS sequence"/>
</dbReference>
<feature type="domain" description="Cell division protein A N-terminal" evidence="2">
    <location>
        <begin position="2"/>
        <end position="145"/>
    </location>
</feature>
<keyword evidence="1" id="KW-1133">Transmembrane helix</keyword>
<evidence type="ECO:0000256" key="1">
    <source>
        <dbReference type="SAM" id="Phobius"/>
    </source>
</evidence>